<dbReference type="RefSeq" id="WP_140418832.1">
    <property type="nucleotide sequence ID" value="NZ_CP077290.1"/>
</dbReference>
<evidence type="ECO:0008006" key="6">
    <source>
        <dbReference type="Google" id="ProtNLM"/>
    </source>
</evidence>
<dbReference type="Proteomes" id="UP000683583">
    <property type="component" value="Chromosome"/>
</dbReference>
<feature type="domain" description="Tle cognate immunity protein 4 N-terminal" evidence="3">
    <location>
        <begin position="49"/>
        <end position="200"/>
    </location>
</feature>
<feature type="domain" description="Tle cognate immunity protein 4 C-terminal" evidence="2">
    <location>
        <begin position="205"/>
        <end position="356"/>
    </location>
</feature>
<dbReference type="InterPro" id="IPR040761">
    <property type="entry name" value="Tli4_N"/>
</dbReference>
<feature type="transmembrane region" description="Helical" evidence="1">
    <location>
        <begin position="7"/>
        <end position="24"/>
    </location>
</feature>
<accession>A0ABX8KJ46</accession>
<proteinExistence type="predicted"/>
<dbReference type="EMBL" id="CP077290">
    <property type="protein sequence ID" value="QXA48622.1"/>
    <property type="molecule type" value="Genomic_DNA"/>
</dbReference>
<evidence type="ECO:0000259" key="3">
    <source>
        <dbReference type="Pfam" id="PF18443"/>
    </source>
</evidence>
<dbReference type="Pfam" id="PF18426">
    <property type="entry name" value="Tli4_C"/>
    <property type="match status" value="1"/>
</dbReference>
<evidence type="ECO:0000313" key="4">
    <source>
        <dbReference type="EMBL" id="QXA48622.1"/>
    </source>
</evidence>
<evidence type="ECO:0000256" key="1">
    <source>
        <dbReference type="SAM" id="Phobius"/>
    </source>
</evidence>
<keyword evidence="5" id="KW-1185">Reference proteome</keyword>
<name>A0ABX8KJ46_9ENTR</name>
<reference evidence="4 5" key="1">
    <citation type="submission" date="2021-06" db="EMBL/GenBank/DDBJ databases">
        <title>FDA dAtabase for Regulatory Grade micrObial Sequences (FDA-ARGOS): Supporting development and validation of Infectious Disease Dx tests.</title>
        <authorList>
            <person name="Sproer C."/>
            <person name="Gronow S."/>
            <person name="Severitt S."/>
            <person name="Schroder I."/>
            <person name="Tallon L."/>
            <person name="Sadzewicz L."/>
            <person name="Zhao X."/>
            <person name="Boylan J."/>
            <person name="Ott S."/>
            <person name="Bowen H."/>
            <person name="Vavikolanu K."/>
            <person name="Mehta A."/>
            <person name="Aluvathingal J."/>
            <person name="Nadendla S."/>
            <person name="Lowell S."/>
            <person name="Myers T."/>
            <person name="Yan Y."/>
        </authorList>
    </citation>
    <scope>NUCLEOTIDE SEQUENCE [LARGE SCALE GENOMIC DNA]</scope>
    <source>
        <strain evidence="4 5">FDAARGOS 1428</strain>
    </source>
</reference>
<evidence type="ECO:0000313" key="5">
    <source>
        <dbReference type="Proteomes" id="UP000683583"/>
    </source>
</evidence>
<sequence length="358" mass="41075">MHTKKNLSVMLLIVITIATVLFWPKSPVPTEQLTANERKVMDEKMGNYTPRCIGRYLIDLPEDFVFKGGLTMINDKQIETQRMYLPAFEQRIRLREKELQELKPIHTINSPFLKKIYKLPAGMNGVIFEYASSEVAPDAFRNLEGHVYDNGVAFKLIIDAVNADGERYAEERNNEPDVYYNNVDRKVHSMISFLGRLQGREADVIPKSKGLCIPNGIIEGTSDEKEEVSFSYQSSANSNVYVNIETNNFLQEDHSMLERSSDISSVLSREKMRTIMKGYKKINGLEAEEWLTVGLGDDVLSGHNFILNINEKHGDYKSPFLRVNMMHGPLPDQHLSEKEIHYLWQKIIETTRIRSNAI</sequence>
<evidence type="ECO:0000259" key="2">
    <source>
        <dbReference type="Pfam" id="PF18426"/>
    </source>
</evidence>
<keyword evidence="1" id="KW-1133">Transmembrane helix</keyword>
<organism evidence="4 5">
    <name type="scientific">Enterobacter cancerogenus</name>
    <dbReference type="NCBI Taxonomy" id="69218"/>
    <lineage>
        <taxon>Bacteria</taxon>
        <taxon>Pseudomonadati</taxon>
        <taxon>Pseudomonadota</taxon>
        <taxon>Gammaproteobacteria</taxon>
        <taxon>Enterobacterales</taxon>
        <taxon>Enterobacteriaceae</taxon>
        <taxon>Enterobacter</taxon>
        <taxon>Enterobacter cloacae complex</taxon>
    </lineage>
</organism>
<protein>
    <recommendedName>
        <fullName evidence="6">Tle cognate immunity protein 4 C-terminal domain-containing protein</fullName>
    </recommendedName>
</protein>
<gene>
    <name evidence="4" type="ORF">I6L58_18185</name>
</gene>
<keyword evidence="1" id="KW-0472">Membrane</keyword>
<dbReference type="Pfam" id="PF18443">
    <property type="entry name" value="Tli4_N"/>
    <property type="match status" value="1"/>
</dbReference>
<dbReference type="InterPro" id="IPR041290">
    <property type="entry name" value="Tli4_C"/>
</dbReference>
<keyword evidence="1" id="KW-0812">Transmembrane</keyword>